<dbReference type="GO" id="GO:0006515">
    <property type="term" value="P:protein quality control for misfolded or incompletely synthesized proteins"/>
    <property type="evidence" value="ECO:0007669"/>
    <property type="project" value="TreeGrafter"/>
</dbReference>
<proteinExistence type="predicted"/>
<dbReference type="PROSITE" id="PS51698">
    <property type="entry name" value="U_BOX"/>
    <property type="match status" value="1"/>
</dbReference>
<comment type="catalytic activity">
    <reaction evidence="1">
        <text>S-ubiquitinyl-[E2 ubiquitin-conjugating enzyme]-L-cysteine + [acceptor protein]-L-lysine = [E2 ubiquitin-conjugating enzyme]-L-cysteine + N(6)-ubiquitinyl-[acceptor protein]-L-lysine.</text>
        <dbReference type="EC" id="2.3.2.27"/>
    </reaction>
</comment>
<dbReference type="InterPro" id="IPR003613">
    <property type="entry name" value="Ubox_domain"/>
</dbReference>
<dbReference type="GO" id="GO:0000209">
    <property type="term" value="P:protein polyubiquitination"/>
    <property type="evidence" value="ECO:0007669"/>
    <property type="project" value="TreeGrafter"/>
</dbReference>
<feature type="domain" description="U-box" evidence="6">
    <location>
        <begin position="255"/>
        <end position="328"/>
    </location>
</feature>
<name>A0A8S1R3I4_9CILI</name>
<gene>
    <name evidence="7" type="ORF">PSON_ATCC_30995.1.T1390128</name>
</gene>
<evidence type="ECO:0000256" key="5">
    <source>
        <dbReference type="ARBA" id="ARBA00022786"/>
    </source>
</evidence>
<keyword evidence="8" id="KW-1185">Reference proteome</keyword>
<dbReference type="PANTHER" id="PTHR46803">
    <property type="entry name" value="E3 UBIQUITIN-PROTEIN LIGASE CHIP"/>
    <property type="match status" value="1"/>
</dbReference>
<evidence type="ECO:0000256" key="4">
    <source>
        <dbReference type="ARBA" id="ARBA00022737"/>
    </source>
</evidence>
<evidence type="ECO:0000313" key="7">
    <source>
        <dbReference type="EMBL" id="CAD8122616.1"/>
    </source>
</evidence>
<dbReference type="GO" id="GO:0045862">
    <property type="term" value="P:positive regulation of proteolysis"/>
    <property type="evidence" value="ECO:0007669"/>
    <property type="project" value="TreeGrafter"/>
</dbReference>
<accession>A0A8S1R3I4</accession>
<evidence type="ECO:0000259" key="6">
    <source>
        <dbReference type="PROSITE" id="PS51698"/>
    </source>
</evidence>
<dbReference type="Pfam" id="PF04564">
    <property type="entry name" value="U-box"/>
    <property type="match status" value="1"/>
</dbReference>
<dbReference type="OrthoDB" id="311243at2759"/>
<dbReference type="GO" id="GO:0051087">
    <property type="term" value="F:protein-folding chaperone binding"/>
    <property type="evidence" value="ECO:0007669"/>
    <property type="project" value="TreeGrafter"/>
</dbReference>
<dbReference type="SMART" id="SM00504">
    <property type="entry name" value="Ubox"/>
    <property type="match status" value="1"/>
</dbReference>
<evidence type="ECO:0000256" key="2">
    <source>
        <dbReference type="ARBA" id="ARBA00012483"/>
    </source>
</evidence>
<dbReference type="AlphaFoldDB" id="A0A8S1R3I4"/>
<sequence length="342" mass="39584">MFPFVSNLFRNDLPLYFFDDIFTQGPGIRVRVPRPPYTNRQFRDQAPKKPPSLKLMQSVKKPLKDYQQTQGQYWAILGDEAYEDGDYFGSITHYTKAIELSEGTEASFFRSRGLALKLAGSLEPAYRDALTAIELDDKNIKAHLLCGQVLAERGKSADNTQDIETAITRLTKARTLCAGQKKEYYEDELSKYIYRAKKLLWYKNQEINNKNKRVAIENYKSFLNSRQDLNGEQRQKELEGFINSIGNPDQKQEYDIPNYLICKITLELMENPVVNDAGQTYERDMLIEAIKKNGPNDPTTRQPISRNFYPNLNVKQATQDFLLNNPWAFEFSKGEDYLSIEF</sequence>
<protein>
    <recommendedName>
        <fullName evidence="2">RING-type E3 ubiquitin transferase</fullName>
        <ecNumber evidence="2">2.3.2.27</ecNumber>
    </recommendedName>
</protein>
<dbReference type="InterPro" id="IPR019734">
    <property type="entry name" value="TPR_rpt"/>
</dbReference>
<keyword evidence="3" id="KW-0808">Transferase</keyword>
<dbReference type="GO" id="GO:0043161">
    <property type="term" value="P:proteasome-mediated ubiquitin-dependent protein catabolic process"/>
    <property type="evidence" value="ECO:0007669"/>
    <property type="project" value="TreeGrafter"/>
</dbReference>
<dbReference type="GO" id="GO:0071218">
    <property type="term" value="P:cellular response to misfolded protein"/>
    <property type="evidence" value="ECO:0007669"/>
    <property type="project" value="TreeGrafter"/>
</dbReference>
<reference evidence="7" key="1">
    <citation type="submission" date="2021-01" db="EMBL/GenBank/DDBJ databases">
        <authorList>
            <consortium name="Genoscope - CEA"/>
            <person name="William W."/>
        </authorList>
    </citation>
    <scope>NUCLEOTIDE SEQUENCE</scope>
</reference>
<keyword evidence="4" id="KW-0677">Repeat</keyword>
<dbReference type="Proteomes" id="UP000692954">
    <property type="component" value="Unassembled WGS sequence"/>
</dbReference>
<dbReference type="EC" id="2.3.2.27" evidence="2"/>
<evidence type="ECO:0000256" key="1">
    <source>
        <dbReference type="ARBA" id="ARBA00000900"/>
    </source>
</evidence>
<dbReference type="SMART" id="SM00028">
    <property type="entry name" value="TPR"/>
    <property type="match status" value="3"/>
</dbReference>
<dbReference type="PANTHER" id="PTHR46803:SF2">
    <property type="entry name" value="E3 UBIQUITIN-PROTEIN LIGASE CHIP"/>
    <property type="match status" value="1"/>
</dbReference>
<keyword evidence="5" id="KW-0833">Ubl conjugation pathway</keyword>
<comment type="caution">
    <text evidence="7">The sequence shown here is derived from an EMBL/GenBank/DDBJ whole genome shotgun (WGS) entry which is preliminary data.</text>
</comment>
<dbReference type="GO" id="GO:0061630">
    <property type="term" value="F:ubiquitin protein ligase activity"/>
    <property type="evidence" value="ECO:0007669"/>
    <property type="project" value="UniProtKB-EC"/>
</dbReference>
<organism evidence="7 8">
    <name type="scientific">Paramecium sonneborni</name>
    <dbReference type="NCBI Taxonomy" id="65129"/>
    <lineage>
        <taxon>Eukaryota</taxon>
        <taxon>Sar</taxon>
        <taxon>Alveolata</taxon>
        <taxon>Ciliophora</taxon>
        <taxon>Intramacronucleata</taxon>
        <taxon>Oligohymenophorea</taxon>
        <taxon>Peniculida</taxon>
        <taxon>Parameciidae</taxon>
        <taxon>Paramecium</taxon>
    </lineage>
</organism>
<dbReference type="GO" id="GO:0005737">
    <property type="term" value="C:cytoplasm"/>
    <property type="evidence" value="ECO:0007669"/>
    <property type="project" value="TreeGrafter"/>
</dbReference>
<evidence type="ECO:0000313" key="8">
    <source>
        <dbReference type="Proteomes" id="UP000692954"/>
    </source>
</evidence>
<evidence type="ECO:0000256" key="3">
    <source>
        <dbReference type="ARBA" id="ARBA00022679"/>
    </source>
</evidence>
<dbReference type="EMBL" id="CAJJDN010000139">
    <property type="protein sequence ID" value="CAD8122616.1"/>
    <property type="molecule type" value="Genomic_DNA"/>
</dbReference>